<dbReference type="InterPro" id="IPR018510">
    <property type="entry name" value="DAP_epimerase_AS"/>
</dbReference>
<feature type="binding site" evidence="9">
    <location>
        <position position="260"/>
    </location>
    <ligand>
        <name>substrate</name>
    </ligand>
</feature>
<evidence type="ECO:0000256" key="10">
    <source>
        <dbReference type="PROSITE-ProRule" id="PRU10125"/>
    </source>
</evidence>
<dbReference type="Pfam" id="PF01678">
    <property type="entry name" value="DAP_epimerase"/>
    <property type="match status" value="2"/>
</dbReference>
<comment type="pathway">
    <text evidence="1 9">Amino-acid biosynthesis; L-lysine biosynthesis via DAP pathway; DL-2,6-diaminopimelate from LL-2,6-diaminopimelate: step 1/1.</text>
</comment>
<feature type="binding site" evidence="9">
    <location>
        <begin position="311"/>
        <end position="312"/>
    </location>
    <ligand>
        <name>substrate</name>
    </ligand>
</feature>
<dbReference type="Proteomes" id="UP000000374">
    <property type="component" value="Chromosome"/>
</dbReference>
<comment type="function">
    <text evidence="9">Catalyzes the stereoinversion of LL-2,6-diaminopimelate (L,L-DAP) to meso-diaminopimelate (meso-DAP), a precursor of L-lysine and an essential component of the bacterial peptidoglycan.</text>
</comment>
<dbReference type="NCBIfam" id="TIGR00652">
    <property type="entry name" value="DapF"/>
    <property type="match status" value="2"/>
</dbReference>
<feature type="binding site" evidence="9">
    <location>
        <begin position="110"/>
        <end position="111"/>
    </location>
    <ligand>
        <name>substrate</name>
    </ligand>
</feature>
<feature type="binding site" evidence="9">
    <location>
        <position position="47"/>
    </location>
    <ligand>
        <name>substrate</name>
    </ligand>
</feature>
<dbReference type="GO" id="GO:0008837">
    <property type="term" value="F:diaminopimelate epimerase activity"/>
    <property type="evidence" value="ECO:0007669"/>
    <property type="project" value="UniProtKB-UniRule"/>
</dbReference>
<dbReference type="Gene3D" id="3.10.310.10">
    <property type="entry name" value="Diaminopimelate Epimerase, Chain A, domain 1"/>
    <property type="match status" value="2"/>
</dbReference>
<feature type="binding site" evidence="9">
    <location>
        <begin position="321"/>
        <end position="322"/>
    </location>
    <ligand>
        <name>substrate</name>
    </ligand>
</feature>
<evidence type="ECO:0000256" key="5">
    <source>
        <dbReference type="ARBA" id="ARBA00022605"/>
    </source>
</evidence>
<gene>
    <name evidence="9" type="primary">dapF</name>
    <name evidence="12" type="ordered locus">Veis_4553</name>
</gene>
<dbReference type="PROSITE" id="PS01326">
    <property type="entry name" value="DAP_EPIMERASE"/>
    <property type="match status" value="1"/>
</dbReference>
<protein>
    <recommendedName>
        <fullName evidence="3 9">Diaminopimelate epimerase</fullName>
        <shortName evidence="9">DAP epimerase</shortName>
        <ecNumber evidence="3 9">5.1.1.7</ecNumber>
    </recommendedName>
    <alternativeName>
        <fullName evidence="9">PLP-independent amino acid racemase</fullName>
    </alternativeName>
</protein>
<evidence type="ECO:0000256" key="7">
    <source>
        <dbReference type="ARBA" id="ARBA00023235"/>
    </source>
</evidence>
<keyword evidence="7 9" id="KW-0413">Isomerase</keyword>
<evidence type="ECO:0000256" key="4">
    <source>
        <dbReference type="ARBA" id="ARBA00022490"/>
    </source>
</evidence>
<dbReference type="HAMAP" id="MF_00197">
    <property type="entry name" value="DAP_epimerase"/>
    <property type="match status" value="1"/>
</dbReference>
<dbReference type="SUPFAM" id="SSF54506">
    <property type="entry name" value="Diaminopimelate epimerase-like"/>
    <property type="match status" value="2"/>
</dbReference>
<comment type="subunit">
    <text evidence="9">Homodimer.</text>
</comment>
<feature type="site" description="Could be important to modulate the pK values of the two catalytic cysteine residues" evidence="9">
    <location>
        <position position="262"/>
    </location>
</feature>
<evidence type="ECO:0000256" key="8">
    <source>
        <dbReference type="ARBA" id="ARBA00051712"/>
    </source>
</evidence>
<dbReference type="PANTHER" id="PTHR31689">
    <property type="entry name" value="DIAMINOPIMELATE EPIMERASE, CHLOROPLASTIC"/>
    <property type="match status" value="1"/>
</dbReference>
<feature type="active site" evidence="10">
    <location>
        <position position="109"/>
    </location>
</feature>
<feature type="binding site" evidence="9">
    <location>
        <position position="100"/>
    </location>
    <ligand>
        <name>substrate</name>
    </ligand>
</feature>
<evidence type="ECO:0000256" key="3">
    <source>
        <dbReference type="ARBA" id="ARBA00013080"/>
    </source>
</evidence>
<dbReference type="EMBL" id="CP000542">
    <property type="protein sequence ID" value="ABM60251.1"/>
    <property type="molecule type" value="Genomic_DNA"/>
</dbReference>
<comment type="catalytic activity">
    <reaction evidence="8 9">
        <text>(2S,6S)-2,6-diaminopimelate = meso-2,6-diaminopimelate</text>
        <dbReference type="Rhea" id="RHEA:15393"/>
        <dbReference type="ChEBI" id="CHEBI:57609"/>
        <dbReference type="ChEBI" id="CHEBI:57791"/>
        <dbReference type="EC" id="5.1.1.7"/>
    </reaction>
</comment>
<organism evidence="12 13">
    <name type="scientific">Verminephrobacter eiseniae (strain EF01-2)</name>
    <dbReference type="NCBI Taxonomy" id="391735"/>
    <lineage>
        <taxon>Bacteria</taxon>
        <taxon>Pseudomonadati</taxon>
        <taxon>Pseudomonadota</taxon>
        <taxon>Betaproteobacteria</taxon>
        <taxon>Burkholderiales</taxon>
        <taxon>Comamonadaceae</taxon>
        <taxon>Verminephrobacter</taxon>
    </lineage>
</organism>
<comment type="similarity">
    <text evidence="2 9">Belongs to the diaminopimelate epimerase family.</text>
</comment>
<feature type="site" description="Could be important to modulate the pK values of the two catalytic cysteine residues" evidence="9">
    <location>
        <position position="311"/>
    </location>
</feature>
<feature type="binding site" evidence="9">
    <location>
        <position position="293"/>
    </location>
    <ligand>
        <name>substrate</name>
    </ligand>
</feature>
<dbReference type="GO" id="GO:0009089">
    <property type="term" value="P:lysine biosynthetic process via diaminopimelate"/>
    <property type="evidence" value="ECO:0007669"/>
    <property type="project" value="UniProtKB-UniRule"/>
</dbReference>
<dbReference type="InterPro" id="IPR001653">
    <property type="entry name" value="DAP_epimerase_DapF"/>
</dbReference>
<keyword evidence="4 9" id="KW-0963">Cytoplasm</keyword>
<feature type="active site" description="Proton donor" evidence="9">
    <location>
        <position position="109"/>
    </location>
</feature>
<evidence type="ECO:0000313" key="13">
    <source>
        <dbReference type="Proteomes" id="UP000000374"/>
    </source>
</evidence>
<dbReference type="GO" id="GO:0005829">
    <property type="term" value="C:cytosol"/>
    <property type="evidence" value="ECO:0007669"/>
    <property type="project" value="TreeGrafter"/>
</dbReference>
<dbReference type="HOGENOM" id="CLU_053306_1_1_4"/>
<comment type="subcellular location">
    <subcellularLocation>
        <location evidence="9">Cytoplasm</location>
    </subcellularLocation>
</comment>
<evidence type="ECO:0000256" key="1">
    <source>
        <dbReference type="ARBA" id="ARBA00005196"/>
    </source>
</evidence>
<keyword evidence="5 9" id="KW-0028">Amino-acid biosynthesis</keyword>
<dbReference type="FunFam" id="3.10.310.10:FF:000001">
    <property type="entry name" value="Diaminopimelate epimerase"/>
    <property type="match status" value="1"/>
</dbReference>
<dbReference type="AlphaFoldDB" id="A1WRJ4"/>
<evidence type="ECO:0000256" key="6">
    <source>
        <dbReference type="ARBA" id="ARBA00023154"/>
    </source>
</evidence>
<sequence length="382" mass="40370">MRCTSSRGWRANEAPPAAGPPPGAATRSSGDNRAMQIRFTKMQGAGNDFVVLDETRQRLGLSAAQYRFLADRHFGVGADQILGVRPAPAADIDFEYIIHNADGSEVAQCGNGARCLARFVRDKGLSDKERLRVQTRGGVITLRLNPDGRVSVDMGRAQFEPASLPFDASGLQPLAQGLAQKWPLALVPRHRSDVVGCAQPSERSARRIAQPIPSVLASDATPRCGSMASADRQMIGDATPETPAHGTTATVWLVIVSMGNPHAVQLVDDVERAPVPEIGPLIANHARFAQRVNAGFMQVVDRGHVRLRVFERGAGETLACGSGACAAVSAGIRLGLLDSEVQVAMRGGLVSVAWSGAATDSVVMTGPATTVFEGQIELPSCP</sequence>
<dbReference type="STRING" id="391735.Veis_4553"/>
<dbReference type="KEGG" id="vei:Veis_4553"/>
<accession>A1WRJ4</accession>
<dbReference type="eggNOG" id="COG0253">
    <property type="taxonomic scope" value="Bacteria"/>
</dbReference>
<name>A1WRJ4_VEREI</name>
<keyword evidence="13" id="KW-1185">Reference proteome</keyword>
<proteinExistence type="inferred from homology"/>
<feature type="region of interest" description="Disordered" evidence="11">
    <location>
        <begin position="1"/>
        <end position="30"/>
    </location>
</feature>
<reference evidence="13" key="1">
    <citation type="submission" date="2006-12" db="EMBL/GenBank/DDBJ databases">
        <title>Complete sequence of chromosome 1 of Verminephrobacter eiseniae EF01-2.</title>
        <authorList>
            <person name="Copeland A."/>
            <person name="Lucas S."/>
            <person name="Lapidus A."/>
            <person name="Barry K."/>
            <person name="Detter J.C."/>
            <person name="Glavina del Rio T."/>
            <person name="Dalin E."/>
            <person name="Tice H."/>
            <person name="Pitluck S."/>
            <person name="Chertkov O."/>
            <person name="Brettin T."/>
            <person name="Bruce D."/>
            <person name="Han C."/>
            <person name="Tapia R."/>
            <person name="Gilna P."/>
            <person name="Schmutz J."/>
            <person name="Larimer F."/>
            <person name="Land M."/>
            <person name="Hauser L."/>
            <person name="Kyrpides N."/>
            <person name="Kim E."/>
            <person name="Stahl D."/>
            <person name="Richardson P."/>
        </authorList>
    </citation>
    <scope>NUCLEOTIDE SEQUENCE [LARGE SCALE GENOMIC DNA]</scope>
    <source>
        <strain evidence="13">EF01-2</strain>
    </source>
</reference>
<dbReference type="PANTHER" id="PTHR31689:SF0">
    <property type="entry name" value="DIAMINOPIMELATE EPIMERASE"/>
    <property type="match status" value="1"/>
</dbReference>
<evidence type="ECO:0000256" key="2">
    <source>
        <dbReference type="ARBA" id="ARBA00010219"/>
    </source>
</evidence>
<feature type="binding site" evidence="9">
    <location>
        <position position="80"/>
    </location>
    <ligand>
        <name>substrate</name>
    </ligand>
</feature>
<evidence type="ECO:0000313" key="12">
    <source>
        <dbReference type="EMBL" id="ABM60251.1"/>
    </source>
</evidence>
<feature type="active site" description="Proton acceptor" evidence="9">
    <location>
        <position position="320"/>
    </location>
</feature>
<evidence type="ECO:0000256" key="9">
    <source>
        <dbReference type="HAMAP-Rule" id="MF_00197"/>
    </source>
</evidence>
<keyword evidence="6 9" id="KW-0457">Lysine biosynthesis</keyword>
<dbReference type="EC" id="5.1.1.7" evidence="3 9"/>
<evidence type="ECO:0000256" key="11">
    <source>
        <dbReference type="SAM" id="MobiDB-lite"/>
    </source>
</evidence>
<dbReference type="UniPathway" id="UPA00034">
    <property type="reaction ID" value="UER00025"/>
</dbReference>